<gene>
    <name evidence="1" type="ORF">MLD38_040301</name>
</gene>
<dbReference type="Proteomes" id="UP001057402">
    <property type="component" value="Chromosome 12"/>
</dbReference>
<keyword evidence="2" id="KW-1185">Reference proteome</keyword>
<proteinExistence type="predicted"/>
<reference evidence="2" key="1">
    <citation type="journal article" date="2023" name="Front. Plant Sci.">
        <title>Chromosomal-level genome assembly of Melastoma candidum provides insights into trichome evolution.</title>
        <authorList>
            <person name="Zhong Y."/>
            <person name="Wu W."/>
            <person name="Sun C."/>
            <person name="Zou P."/>
            <person name="Liu Y."/>
            <person name="Dai S."/>
            <person name="Zhou R."/>
        </authorList>
    </citation>
    <scope>NUCLEOTIDE SEQUENCE [LARGE SCALE GENOMIC DNA]</scope>
</reference>
<comment type="caution">
    <text evidence="1">The sequence shown here is derived from an EMBL/GenBank/DDBJ whole genome shotgun (WGS) entry which is preliminary data.</text>
</comment>
<evidence type="ECO:0000313" key="1">
    <source>
        <dbReference type="EMBL" id="KAI4304836.1"/>
    </source>
</evidence>
<evidence type="ECO:0000313" key="2">
    <source>
        <dbReference type="Proteomes" id="UP001057402"/>
    </source>
</evidence>
<name>A0ACB9L6D8_9MYRT</name>
<accession>A0ACB9L6D8</accession>
<dbReference type="EMBL" id="CM042891">
    <property type="protein sequence ID" value="KAI4304836.1"/>
    <property type="molecule type" value="Genomic_DNA"/>
</dbReference>
<protein>
    <submittedName>
        <fullName evidence="1">Uncharacterized protein</fullName>
    </submittedName>
</protein>
<sequence>MGKPHSDTAEDTSKRKRDSHHTIPSLLQIEHSGDHFSLDNLLQLNHVAATYNRTMPPHDNRTSMDSNNIKKPFFLFFLGRPPCILFLRLASPLLHLFRFPCLLWPAYLPSVPRFSFSFLTYTSS</sequence>
<organism evidence="1 2">
    <name type="scientific">Melastoma candidum</name>
    <dbReference type="NCBI Taxonomy" id="119954"/>
    <lineage>
        <taxon>Eukaryota</taxon>
        <taxon>Viridiplantae</taxon>
        <taxon>Streptophyta</taxon>
        <taxon>Embryophyta</taxon>
        <taxon>Tracheophyta</taxon>
        <taxon>Spermatophyta</taxon>
        <taxon>Magnoliopsida</taxon>
        <taxon>eudicotyledons</taxon>
        <taxon>Gunneridae</taxon>
        <taxon>Pentapetalae</taxon>
        <taxon>rosids</taxon>
        <taxon>malvids</taxon>
        <taxon>Myrtales</taxon>
        <taxon>Melastomataceae</taxon>
        <taxon>Melastomatoideae</taxon>
        <taxon>Melastomateae</taxon>
        <taxon>Melastoma</taxon>
    </lineage>
</organism>